<reference evidence="2" key="1">
    <citation type="journal article" date="2014" name="Genome Announc.">
        <title>Draft genome sequence of the formaldehyde-resistant fungus Byssochlamys spectabilis No. 5 (anamorph Paecilomyces variotii No. 5) (NBRC109023).</title>
        <authorList>
            <person name="Oka T."/>
            <person name="Ekino K."/>
            <person name="Fukuda K."/>
            <person name="Nomura Y."/>
        </authorList>
    </citation>
    <scope>NUCLEOTIDE SEQUENCE [LARGE SCALE GENOMIC DNA]</scope>
    <source>
        <strain evidence="2">No. 5 / NBRC 109023</strain>
    </source>
</reference>
<keyword evidence="2" id="KW-1185">Reference proteome</keyword>
<sequence length="189" mass="21707">MQNQPVELLQAEVDEDDQSFFRLLVNGKAIKYLTVDPGLYAVEDICFVAKSTTDGIPYFARAVRTQFPSVRNQWHKTRVDYLDLLIGNKLRTGIYDVKCPQFDTVVIAKFARFEWEIQYLENETTAYQWIDGHQIGPQFLGYLTEDGRVIGFLMERMSNARHAGPSDLAASQQTVQLSCSPVERYDNRL</sequence>
<dbReference type="eggNOG" id="ENOG502S5YZ">
    <property type="taxonomic scope" value="Eukaryota"/>
</dbReference>
<gene>
    <name evidence="1" type="ORF">PVAR5_4899</name>
</gene>
<protein>
    <submittedName>
        <fullName evidence="1">Uncharacterized protein</fullName>
    </submittedName>
</protein>
<dbReference type="InParanoid" id="V5FFB6"/>
<proteinExistence type="predicted"/>
<dbReference type="EMBL" id="BAUL01000158">
    <property type="protein sequence ID" value="GAD96249.1"/>
    <property type="molecule type" value="Genomic_DNA"/>
</dbReference>
<organism evidence="1 2">
    <name type="scientific">Byssochlamys spectabilis (strain No. 5 / NBRC 109023)</name>
    <name type="common">Paecilomyces variotii</name>
    <dbReference type="NCBI Taxonomy" id="1356009"/>
    <lineage>
        <taxon>Eukaryota</taxon>
        <taxon>Fungi</taxon>
        <taxon>Dikarya</taxon>
        <taxon>Ascomycota</taxon>
        <taxon>Pezizomycotina</taxon>
        <taxon>Eurotiomycetes</taxon>
        <taxon>Eurotiomycetidae</taxon>
        <taxon>Eurotiales</taxon>
        <taxon>Thermoascaceae</taxon>
        <taxon>Paecilomyces</taxon>
    </lineage>
</organism>
<dbReference type="AlphaFoldDB" id="V5FFB6"/>
<name>V5FFB6_BYSSN</name>
<dbReference type="Proteomes" id="UP000018001">
    <property type="component" value="Unassembled WGS sequence"/>
</dbReference>
<dbReference type="HOGENOM" id="CLU_064787_2_1_1"/>
<dbReference type="OrthoDB" id="2687876at2759"/>
<evidence type="ECO:0000313" key="1">
    <source>
        <dbReference type="EMBL" id="GAD96249.1"/>
    </source>
</evidence>
<accession>V5FFB6</accession>
<comment type="caution">
    <text evidence="1">The sequence shown here is derived from an EMBL/GenBank/DDBJ whole genome shotgun (WGS) entry which is preliminary data.</text>
</comment>
<evidence type="ECO:0000313" key="2">
    <source>
        <dbReference type="Proteomes" id="UP000018001"/>
    </source>
</evidence>